<evidence type="ECO:0000256" key="3">
    <source>
        <dbReference type="ARBA" id="ARBA00022917"/>
    </source>
</evidence>
<dbReference type="FunFam" id="1.10.132.20:FF:000001">
    <property type="entry name" value="Ribosome-recycling factor"/>
    <property type="match status" value="1"/>
</dbReference>
<feature type="coiled-coil region" evidence="4">
    <location>
        <begin position="1"/>
        <end position="32"/>
    </location>
</feature>
<dbReference type="Gene3D" id="1.10.132.20">
    <property type="entry name" value="Ribosome-recycling factor"/>
    <property type="match status" value="1"/>
</dbReference>
<keyword evidence="4" id="KW-0175">Coiled coil</keyword>
<dbReference type="Pfam" id="PF01765">
    <property type="entry name" value="RRF"/>
    <property type="match status" value="1"/>
</dbReference>
<dbReference type="InterPro" id="IPR002661">
    <property type="entry name" value="Ribosome_recyc_fac"/>
</dbReference>
<evidence type="ECO:0000313" key="6">
    <source>
        <dbReference type="EMBL" id="QID56868.1"/>
    </source>
</evidence>
<dbReference type="InterPro" id="IPR023584">
    <property type="entry name" value="Ribosome_recyc_fac_dom"/>
</dbReference>
<keyword evidence="2" id="KW-0963">Cytoplasm</keyword>
<organism evidence="6">
    <name type="scientific">Blattabacterium sp.</name>
    <name type="common">Ectoneura hanitschi</name>
    <dbReference type="NCBI Taxonomy" id="2712801"/>
    <lineage>
        <taxon>Bacteria</taxon>
        <taxon>Pseudomonadati</taxon>
        <taxon>Bacteroidota</taxon>
        <taxon>Flavobacteriia</taxon>
        <taxon>Flavobacteriales</taxon>
        <taxon>Blattabacteriaceae</taxon>
        <taxon>Blattabacterium</taxon>
    </lineage>
</organism>
<sequence>MEELKNIFSSCKEKMEKTLKKLKKEIHHLRLGGKYIADFLSKMNVKCYGSTISMMEVANITVIDNMNINIQPWDHSIIPQIDKTIIDANLGFMPTNKGDYIHIRIPIITEEERKNLMKKIKVETEHAKVLIRNIRKKSNQNIKKLTVSEDLSKSGENYIQKITSEYIKKIDDFFIIKEKEILKI</sequence>
<dbReference type="Gene3D" id="3.30.1360.40">
    <property type="match status" value="1"/>
</dbReference>
<evidence type="ECO:0000256" key="2">
    <source>
        <dbReference type="ARBA" id="ARBA00022490"/>
    </source>
</evidence>
<dbReference type="PANTHER" id="PTHR20982">
    <property type="entry name" value="RIBOSOME RECYCLING FACTOR"/>
    <property type="match status" value="1"/>
</dbReference>
<evidence type="ECO:0000259" key="5">
    <source>
        <dbReference type="Pfam" id="PF01765"/>
    </source>
</evidence>
<feature type="domain" description="Ribosome recycling factor" evidence="5">
    <location>
        <begin position="22"/>
        <end position="182"/>
    </location>
</feature>
<dbReference type="SUPFAM" id="SSF55194">
    <property type="entry name" value="Ribosome recycling factor, RRF"/>
    <property type="match status" value="1"/>
</dbReference>
<protein>
    <submittedName>
        <fullName evidence="6">Ribosome recycling factor</fullName>
    </submittedName>
</protein>
<evidence type="ECO:0000256" key="4">
    <source>
        <dbReference type="SAM" id="Coils"/>
    </source>
</evidence>
<dbReference type="GO" id="GO:0043023">
    <property type="term" value="F:ribosomal large subunit binding"/>
    <property type="evidence" value="ECO:0007669"/>
    <property type="project" value="TreeGrafter"/>
</dbReference>
<name>A0A6G6BXY6_9FLAO</name>
<keyword evidence="3" id="KW-0648">Protein biosynthesis</keyword>
<dbReference type="EMBL" id="MN042888">
    <property type="protein sequence ID" value="QID56868.1"/>
    <property type="molecule type" value="Genomic_DNA"/>
</dbReference>
<dbReference type="GO" id="GO:0006412">
    <property type="term" value="P:translation"/>
    <property type="evidence" value="ECO:0007669"/>
    <property type="project" value="UniProtKB-KW"/>
</dbReference>
<comment type="similarity">
    <text evidence="1">Belongs to the RRF family.</text>
</comment>
<evidence type="ECO:0000256" key="1">
    <source>
        <dbReference type="ARBA" id="ARBA00005912"/>
    </source>
</evidence>
<reference evidence="6" key="1">
    <citation type="journal article" date="2020" name="Biol. Lett.">
        <title>Evolutionary rates are correlated between cockroach symbionts and mitochondrial genomes.</title>
        <authorList>
            <person name="Arab D.A."/>
            <person name="Bourguignon T."/>
            <person name="Wang Z."/>
            <person name="Ho S.Y.W."/>
            <person name="Lo N."/>
        </authorList>
    </citation>
    <scope>NUCLEOTIDE SEQUENCE</scope>
    <source>
        <strain evidence="6">DHOG3410</strain>
    </source>
</reference>
<dbReference type="PANTHER" id="PTHR20982:SF3">
    <property type="entry name" value="MITOCHONDRIAL RIBOSOME RECYCLING FACTOR PSEUDO 1"/>
    <property type="match status" value="1"/>
</dbReference>
<feature type="non-terminal residue" evidence="6">
    <location>
        <position position="184"/>
    </location>
</feature>
<proteinExistence type="inferred from homology"/>
<accession>A0A6G6BXY6</accession>
<dbReference type="InterPro" id="IPR036191">
    <property type="entry name" value="RRF_sf"/>
</dbReference>
<dbReference type="AlphaFoldDB" id="A0A6G6BXY6"/>